<evidence type="ECO:0000256" key="8">
    <source>
        <dbReference type="ARBA" id="ARBA00023034"/>
    </source>
</evidence>
<dbReference type="Proteomes" id="UP001497525">
    <property type="component" value="Unassembled WGS sequence"/>
</dbReference>
<dbReference type="GO" id="GO:0015031">
    <property type="term" value="P:protein transport"/>
    <property type="evidence" value="ECO:0007669"/>
    <property type="project" value="UniProtKB-KW"/>
</dbReference>
<comment type="similarity">
    <text evidence="3 11">Belongs to the COG6 family.</text>
</comment>
<gene>
    <name evidence="14" type="ORF">CDAUBV1_LOCUS6541</name>
</gene>
<sequence>MPPPTADVGRNPLYSKINKIINTDIDGEPDLLDALNSVSAILPANTLRSRRNLRSDGERHHLKLYESYLSAFKLVKDNVDDLASNVSGILDACHTINDRLSTLRRTTQNLICEASELKEKSSKVAARLDVLEAVDQAFRLSPEEAQILATSAPISPEFLAALHRAHTIEKNCLDLVQKGEQNIGLSFLDVIHKDLDTGYQRLYQWVQNECRGMVHETPEIPSNVRKAMSELQSRPVLFKYTLDEYAGARRGATVRLFIDALTRGSGSNPVNLSGHSKPIEIHSHDPLRYTSDMLAYMHQLSASEKESITTLAHDCHDPAISSMLSACLDGITESFCTPFKMRMEQLLVAQQDAVLLYRINNVLRFYEHTLSALLGTSAAVSTTLNEIQELSWRLLFSGLHQYAHQALEQPEYPSADLTPSDTARDTLQLLTEIIGAHDISLVSKETRQTMFKKIIDTLITPLIAYCQNSAEQLTQAAMSNVDLLKSPENGMDAESLAARKVLSRAKSATYLANCLYLIEITLGRLNCTSDQIAQIGSLFDMSLDELVAAQVLAILKSTHLEGLVCKLEQGYDASRDGPLSKCGFSEAEVSNALAHFDVYLSNPDRFSLPELKNLNVQRLRKVVRRRSADEVHSRYQMIYNALVNPANEYTSLQKSDSSSSTNIALRTPKQVADLILNF</sequence>
<evidence type="ECO:0000313" key="14">
    <source>
        <dbReference type="EMBL" id="CAL5133280.1"/>
    </source>
</evidence>
<dbReference type="SMART" id="SM01087">
    <property type="entry name" value="COG6"/>
    <property type="match status" value="1"/>
</dbReference>
<evidence type="ECO:0000256" key="5">
    <source>
        <dbReference type="ARBA" id="ARBA00020973"/>
    </source>
</evidence>
<evidence type="ECO:0000256" key="9">
    <source>
        <dbReference type="ARBA" id="ARBA00023136"/>
    </source>
</evidence>
<evidence type="ECO:0000256" key="1">
    <source>
        <dbReference type="ARBA" id="ARBA00003627"/>
    </source>
</evidence>
<dbReference type="AlphaFoldDB" id="A0AAV2T7X9"/>
<comment type="subcellular location">
    <subcellularLocation>
        <location evidence="2 11">Golgi apparatus membrane</location>
        <topology evidence="2 11">Peripheral membrane protein</topology>
    </subcellularLocation>
</comment>
<dbReference type="InterPro" id="IPR010490">
    <property type="entry name" value="COG6"/>
</dbReference>
<dbReference type="InterPro" id="IPR048368">
    <property type="entry name" value="COG6_N"/>
</dbReference>
<comment type="subunit">
    <text evidence="4">Component of the conserved oligomeric Golgi complex which is composed of eight different subunits and is required for normal Golgi morphology and localization.</text>
</comment>
<protein>
    <recommendedName>
        <fullName evidence="5 11">Conserved oligomeric Golgi complex subunit 6</fullName>
        <shortName evidence="11">COG complex subunit 6</shortName>
    </recommendedName>
    <alternativeName>
        <fullName evidence="10 11">Component of oligomeric Golgi complex 6</fullName>
    </alternativeName>
</protein>
<evidence type="ECO:0000256" key="3">
    <source>
        <dbReference type="ARBA" id="ARBA00011023"/>
    </source>
</evidence>
<dbReference type="PANTHER" id="PTHR21506">
    <property type="entry name" value="COMPONENT OF OLIGOMERIC GOLGI COMPLEX 6"/>
    <property type="match status" value="1"/>
</dbReference>
<name>A0AAV2T7X9_CALDB</name>
<dbReference type="Pfam" id="PF06419">
    <property type="entry name" value="COG6_N"/>
    <property type="match status" value="1"/>
</dbReference>
<reference evidence="14" key="1">
    <citation type="submission" date="2024-06" db="EMBL/GenBank/DDBJ databases">
        <authorList>
            <person name="Liu X."/>
            <person name="Lenzi L."/>
            <person name="Haldenby T S."/>
            <person name="Uol C."/>
        </authorList>
    </citation>
    <scope>NUCLEOTIDE SEQUENCE</scope>
</reference>
<evidence type="ECO:0000256" key="10">
    <source>
        <dbReference type="ARBA" id="ARBA00031348"/>
    </source>
</evidence>
<dbReference type="GO" id="GO:0006891">
    <property type="term" value="P:intra-Golgi vesicle-mediated transport"/>
    <property type="evidence" value="ECO:0007669"/>
    <property type="project" value="UniProtKB-UniRule"/>
</dbReference>
<keyword evidence="8 11" id="KW-0333">Golgi apparatus</keyword>
<comment type="function">
    <text evidence="1 11">Required for normal Golgi function.</text>
</comment>
<dbReference type="Pfam" id="PF20653">
    <property type="entry name" value="COG6_C"/>
    <property type="match status" value="1"/>
</dbReference>
<evidence type="ECO:0000256" key="4">
    <source>
        <dbReference type="ARBA" id="ARBA00011166"/>
    </source>
</evidence>
<dbReference type="PANTHER" id="PTHR21506:SF0">
    <property type="entry name" value="CONSERVED OLIGOMERIC GOLGI COMPLEX SUBUNIT 6"/>
    <property type="match status" value="1"/>
</dbReference>
<comment type="caution">
    <text evidence="14">The sequence shown here is derived from an EMBL/GenBank/DDBJ whole genome shotgun (WGS) entry which is preliminary data.</text>
</comment>
<evidence type="ECO:0000259" key="12">
    <source>
        <dbReference type="Pfam" id="PF06419"/>
    </source>
</evidence>
<organism evidence="14 15">
    <name type="scientific">Calicophoron daubneyi</name>
    <name type="common">Rumen fluke</name>
    <name type="synonym">Paramphistomum daubneyi</name>
    <dbReference type="NCBI Taxonomy" id="300641"/>
    <lineage>
        <taxon>Eukaryota</taxon>
        <taxon>Metazoa</taxon>
        <taxon>Spiralia</taxon>
        <taxon>Lophotrochozoa</taxon>
        <taxon>Platyhelminthes</taxon>
        <taxon>Trematoda</taxon>
        <taxon>Digenea</taxon>
        <taxon>Plagiorchiida</taxon>
        <taxon>Pronocephalata</taxon>
        <taxon>Paramphistomoidea</taxon>
        <taxon>Paramphistomidae</taxon>
        <taxon>Calicophoron</taxon>
    </lineage>
</organism>
<feature type="domain" description="Conserved oligomeric complex COG6 N-terminal" evidence="12">
    <location>
        <begin position="41"/>
        <end position="150"/>
    </location>
</feature>
<keyword evidence="6 11" id="KW-0813">Transport</keyword>
<keyword evidence="9 11" id="KW-0472">Membrane</keyword>
<dbReference type="GO" id="GO:0017119">
    <property type="term" value="C:Golgi transport complex"/>
    <property type="evidence" value="ECO:0007669"/>
    <property type="project" value="UniProtKB-UniRule"/>
</dbReference>
<dbReference type="EMBL" id="CAXLJL010000156">
    <property type="protein sequence ID" value="CAL5133280.1"/>
    <property type="molecule type" value="Genomic_DNA"/>
</dbReference>
<evidence type="ECO:0000256" key="2">
    <source>
        <dbReference type="ARBA" id="ARBA00004395"/>
    </source>
</evidence>
<proteinExistence type="inferred from homology"/>
<dbReference type="GO" id="GO:0000139">
    <property type="term" value="C:Golgi membrane"/>
    <property type="evidence" value="ECO:0007669"/>
    <property type="project" value="UniProtKB-SubCell"/>
</dbReference>
<evidence type="ECO:0000259" key="13">
    <source>
        <dbReference type="Pfam" id="PF20653"/>
    </source>
</evidence>
<dbReference type="InterPro" id="IPR048369">
    <property type="entry name" value="COG6_C"/>
</dbReference>
<evidence type="ECO:0000256" key="7">
    <source>
        <dbReference type="ARBA" id="ARBA00022927"/>
    </source>
</evidence>
<evidence type="ECO:0000256" key="11">
    <source>
        <dbReference type="RuleBase" id="RU365075"/>
    </source>
</evidence>
<evidence type="ECO:0000256" key="6">
    <source>
        <dbReference type="ARBA" id="ARBA00022448"/>
    </source>
</evidence>
<evidence type="ECO:0000313" key="15">
    <source>
        <dbReference type="Proteomes" id="UP001497525"/>
    </source>
</evidence>
<feature type="domain" description="Conserved Oligomeric Golgi complex subunit 6 C-terminal" evidence="13">
    <location>
        <begin position="181"/>
        <end position="672"/>
    </location>
</feature>
<keyword evidence="7 11" id="KW-0653">Protein transport</keyword>
<accession>A0AAV2T7X9</accession>